<dbReference type="Proteomes" id="UP001175228">
    <property type="component" value="Unassembled WGS sequence"/>
</dbReference>
<feature type="transmembrane region" description="Helical" evidence="2">
    <location>
        <begin position="163"/>
        <end position="189"/>
    </location>
</feature>
<evidence type="ECO:0000256" key="2">
    <source>
        <dbReference type="SAM" id="Phobius"/>
    </source>
</evidence>
<feature type="transmembrane region" description="Helical" evidence="2">
    <location>
        <begin position="195"/>
        <end position="214"/>
    </location>
</feature>
<evidence type="ECO:0000256" key="1">
    <source>
        <dbReference type="SAM" id="MobiDB-lite"/>
    </source>
</evidence>
<accession>A0AA39PQ78</accession>
<comment type="caution">
    <text evidence="3">The sequence shown here is derived from an EMBL/GenBank/DDBJ whole genome shotgun (WGS) entry which is preliminary data.</text>
</comment>
<feature type="transmembrane region" description="Helical" evidence="2">
    <location>
        <begin position="294"/>
        <end position="313"/>
    </location>
</feature>
<dbReference type="AlphaFoldDB" id="A0AA39PQ78"/>
<name>A0AA39PQ78_9AGAR</name>
<sequence>MSNRYNSGPRKPEFNTYSFVYAHHARSLVPFLISPKLPQISPMFSKFSISRHHITLEAAGLVALADLSIVAVRTALTGSASPLDVFVLAPGMHQQQSAEEVNRGEFPKTGSIINGYVFRVENPATVSYLQRIGRTGHLVTAQVSRHPSRDTSLSRHDRLVQSFFVTGVPTTLLYLLSTMLTVVVLALLIAINDWWGLWVLGMLIAARSINVIIIRRRSKDSEEWKGAPEKGPGDLLIILSKDRWVRLHGSLNDIKTVTAGEWLRDQSTAESFSVAFATLLVYAAAALAGNASTMGSLLIACLLLCTAALLGLCNSWTRCLQMYDCVVRQEPGISPRYKRRMDMVDALIRASGKSDWAYEMGLKPKHEKEEAPLVVDSSSDESSLSSSSLQA</sequence>
<feature type="compositionally biased region" description="Low complexity" evidence="1">
    <location>
        <begin position="376"/>
        <end position="391"/>
    </location>
</feature>
<dbReference type="EMBL" id="JAUEPU010000039">
    <property type="protein sequence ID" value="KAK0488371.1"/>
    <property type="molecule type" value="Genomic_DNA"/>
</dbReference>
<gene>
    <name evidence="3" type="ORF">EDD18DRAFT_1190589</name>
</gene>
<reference evidence="3" key="1">
    <citation type="submission" date="2023-06" db="EMBL/GenBank/DDBJ databases">
        <authorList>
            <consortium name="Lawrence Berkeley National Laboratory"/>
            <person name="Ahrendt S."/>
            <person name="Sahu N."/>
            <person name="Indic B."/>
            <person name="Wong-Bajracharya J."/>
            <person name="Merenyi Z."/>
            <person name="Ke H.-M."/>
            <person name="Monk M."/>
            <person name="Kocsube S."/>
            <person name="Drula E."/>
            <person name="Lipzen A."/>
            <person name="Balint B."/>
            <person name="Henrissat B."/>
            <person name="Andreopoulos B."/>
            <person name="Martin F.M."/>
            <person name="Harder C.B."/>
            <person name="Rigling D."/>
            <person name="Ford K.L."/>
            <person name="Foster G.D."/>
            <person name="Pangilinan J."/>
            <person name="Papanicolaou A."/>
            <person name="Barry K."/>
            <person name="LaButti K."/>
            <person name="Viragh M."/>
            <person name="Koriabine M."/>
            <person name="Yan M."/>
            <person name="Riley R."/>
            <person name="Champramary S."/>
            <person name="Plett K.L."/>
            <person name="Tsai I.J."/>
            <person name="Slot J."/>
            <person name="Sipos G."/>
            <person name="Plett J."/>
            <person name="Nagy L.G."/>
            <person name="Grigoriev I.V."/>
        </authorList>
    </citation>
    <scope>NUCLEOTIDE SEQUENCE</scope>
    <source>
        <strain evidence="3">HWK02</strain>
    </source>
</reference>
<feature type="region of interest" description="Disordered" evidence="1">
    <location>
        <begin position="367"/>
        <end position="391"/>
    </location>
</feature>
<feature type="transmembrane region" description="Helical" evidence="2">
    <location>
        <begin position="271"/>
        <end position="288"/>
    </location>
</feature>
<keyword evidence="4" id="KW-1185">Reference proteome</keyword>
<proteinExistence type="predicted"/>
<evidence type="ECO:0000313" key="3">
    <source>
        <dbReference type="EMBL" id="KAK0488371.1"/>
    </source>
</evidence>
<keyword evidence="2" id="KW-0812">Transmembrane</keyword>
<organism evidence="3 4">
    <name type="scientific">Armillaria luteobubalina</name>
    <dbReference type="NCBI Taxonomy" id="153913"/>
    <lineage>
        <taxon>Eukaryota</taxon>
        <taxon>Fungi</taxon>
        <taxon>Dikarya</taxon>
        <taxon>Basidiomycota</taxon>
        <taxon>Agaricomycotina</taxon>
        <taxon>Agaricomycetes</taxon>
        <taxon>Agaricomycetidae</taxon>
        <taxon>Agaricales</taxon>
        <taxon>Marasmiineae</taxon>
        <taxon>Physalacriaceae</taxon>
        <taxon>Armillaria</taxon>
    </lineage>
</organism>
<keyword evidence="2" id="KW-1133">Transmembrane helix</keyword>
<evidence type="ECO:0000313" key="4">
    <source>
        <dbReference type="Proteomes" id="UP001175228"/>
    </source>
</evidence>
<protein>
    <submittedName>
        <fullName evidence="3">Uncharacterized protein</fullName>
    </submittedName>
</protein>
<keyword evidence="2" id="KW-0472">Membrane</keyword>